<proteinExistence type="inferred from homology"/>
<feature type="domain" description="Roadblock/LAMTOR2" evidence="2">
    <location>
        <begin position="50"/>
        <end position="122"/>
    </location>
</feature>
<accession>A0A8C6VU69</accession>
<dbReference type="Pfam" id="PF03259">
    <property type="entry name" value="Robl_LC7"/>
    <property type="match status" value="1"/>
</dbReference>
<dbReference type="SUPFAM" id="SSF103196">
    <property type="entry name" value="Roadblock/LC7 domain"/>
    <property type="match status" value="1"/>
</dbReference>
<evidence type="ECO:0000313" key="3">
    <source>
        <dbReference type="Ensembl" id="ENSNFUP00015040238.1"/>
    </source>
</evidence>
<comment type="similarity">
    <text evidence="1">Belongs to the GAMAD family.</text>
</comment>
<protein>
    <recommendedName>
        <fullName evidence="2">Roadblock/LAMTOR2 domain-containing protein</fullName>
    </recommendedName>
</protein>
<dbReference type="Ensembl" id="ENSNFUT00015042007.1">
    <property type="protein sequence ID" value="ENSNFUP00015040238.1"/>
    <property type="gene ID" value="ENSNFUG00015019340.1"/>
</dbReference>
<keyword evidence="4" id="KW-1185">Reference proteome</keyword>
<dbReference type="GeneTree" id="ENSGT00940000168226"/>
<dbReference type="PANTHER" id="PTHR10779">
    <property type="entry name" value="DYNEIN LIGHT CHAIN ROADBLOCK"/>
    <property type="match status" value="1"/>
</dbReference>
<dbReference type="AlphaFoldDB" id="A0A8C6VU69"/>
<evidence type="ECO:0000259" key="2">
    <source>
        <dbReference type="Pfam" id="PF03259"/>
    </source>
</evidence>
<name>A0A8C6VU69_NOTFU</name>
<reference evidence="3" key="3">
    <citation type="submission" date="2025-09" db="UniProtKB">
        <authorList>
            <consortium name="Ensembl"/>
        </authorList>
    </citation>
    <scope>IDENTIFICATION</scope>
</reference>
<evidence type="ECO:0000313" key="4">
    <source>
        <dbReference type="Proteomes" id="UP000694548"/>
    </source>
</evidence>
<dbReference type="Proteomes" id="UP000694548">
    <property type="component" value="Chromosome sgr13"/>
</dbReference>
<reference evidence="3" key="2">
    <citation type="submission" date="2025-08" db="UniProtKB">
        <authorList>
            <consortium name="Ensembl"/>
        </authorList>
    </citation>
    <scope>IDENTIFICATION</scope>
</reference>
<reference evidence="3" key="1">
    <citation type="submission" date="2014-08" db="EMBL/GenBank/DDBJ databases">
        <authorList>
            <person name="Senf B."/>
            <person name="Petzold A."/>
            <person name="Downie B.R."/>
            <person name="Koch P."/>
            <person name="Platzer M."/>
        </authorList>
    </citation>
    <scope>NUCLEOTIDE SEQUENCE [LARGE SCALE GENOMIC DNA]</scope>
    <source>
        <strain evidence="3">GRZ</strain>
    </source>
</reference>
<dbReference type="InterPro" id="IPR004942">
    <property type="entry name" value="Roadblock/LAMTOR2_dom"/>
</dbReference>
<sequence length="167" mass="18956">LTHYYVTSLPPRSGVTGISCKMVRIKLFNRSHVGFISVKKNVTFVQQAEVEDTLKRIEAREDVVGIIIVNLDGVYLRSTLDDALTAQYTKHLDRLTVMARSVVRNIDPEDDLTSLRLRIEKNDKHEIMVGLGGKYSRFLIRLEEATEQDGVVDGRNCCCILCSRRSE</sequence>
<gene>
    <name evidence="3" type="primary">LOC107388914</name>
</gene>
<evidence type="ECO:0000256" key="1">
    <source>
        <dbReference type="ARBA" id="ARBA00007191"/>
    </source>
</evidence>
<organism evidence="3 4">
    <name type="scientific">Nothobranchius furzeri</name>
    <name type="common">Turquoise killifish</name>
    <dbReference type="NCBI Taxonomy" id="105023"/>
    <lineage>
        <taxon>Eukaryota</taxon>
        <taxon>Metazoa</taxon>
        <taxon>Chordata</taxon>
        <taxon>Craniata</taxon>
        <taxon>Vertebrata</taxon>
        <taxon>Euteleostomi</taxon>
        <taxon>Actinopterygii</taxon>
        <taxon>Neopterygii</taxon>
        <taxon>Teleostei</taxon>
        <taxon>Neoteleostei</taxon>
        <taxon>Acanthomorphata</taxon>
        <taxon>Ovalentaria</taxon>
        <taxon>Atherinomorphae</taxon>
        <taxon>Cyprinodontiformes</taxon>
        <taxon>Nothobranchiidae</taxon>
        <taxon>Nothobranchius</taxon>
    </lineage>
</organism>
<dbReference type="Gene3D" id="3.30.450.30">
    <property type="entry name" value="Dynein light chain 2a, cytoplasmic"/>
    <property type="match status" value="1"/>
</dbReference>